<keyword evidence="1" id="KW-0472">Membrane</keyword>
<keyword evidence="1" id="KW-1133">Transmembrane helix</keyword>
<reference evidence="2" key="1">
    <citation type="submission" date="2022-10" db="EMBL/GenBank/DDBJ databases">
        <title>Chryseobacterium babae sp. nov. isolated from the gut of the beetle Oryctes rhinoceros, and Chryseobacterium kimseyorum sp. nov., isolated from a stick insect rearing cage.</title>
        <authorList>
            <person name="Shelomi M."/>
            <person name="Han C.-J."/>
            <person name="Chen W.-M."/>
            <person name="Chen H.-K."/>
            <person name="Liaw S.-J."/>
            <person name="Muhle E."/>
            <person name="Clermont D."/>
        </authorList>
    </citation>
    <scope>NUCLEOTIDE SEQUENCE</scope>
    <source>
        <strain evidence="2">09-1422</strain>
    </source>
</reference>
<accession>A0ABT3I014</accession>
<dbReference type="PANTHER" id="PTHR31876:SF26">
    <property type="entry name" value="PROTEIN LIKE COV 2"/>
    <property type="match status" value="1"/>
</dbReference>
<dbReference type="EMBL" id="JAPDHW010000008">
    <property type="protein sequence ID" value="MCW3169399.1"/>
    <property type="molecule type" value="Genomic_DNA"/>
</dbReference>
<dbReference type="Pfam" id="PF04367">
    <property type="entry name" value="DUF502"/>
    <property type="match status" value="1"/>
</dbReference>
<evidence type="ECO:0000313" key="3">
    <source>
        <dbReference type="Proteomes" id="UP001163731"/>
    </source>
</evidence>
<keyword evidence="1" id="KW-0812">Transmembrane</keyword>
<dbReference type="PANTHER" id="PTHR31876">
    <property type="entry name" value="COV-LIKE PROTEIN 1"/>
    <property type="match status" value="1"/>
</dbReference>
<organism evidence="2 3">
    <name type="scientific">Chryseobacterium kimseyorum</name>
    <dbReference type="NCBI Taxonomy" id="2984028"/>
    <lineage>
        <taxon>Bacteria</taxon>
        <taxon>Pseudomonadati</taxon>
        <taxon>Bacteroidota</taxon>
        <taxon>Flavobacteriia</taxon>
        <taxon>Flavobacteriales</taxon>
        <taxon>Weeksellaceae</taxon>
        <taxon>Chryseobacterium group</taxon>
        <taxon>Chryseobacterium</taxon>
    </lineage>
</organism>
<name>A0ABT3I014_9FLAO</name>
<comment type="caution">
    <text evidence="2">The sequence shown here is derived from an EMBL/GenBank/DDBJ whole genome shotgun (WGS) entry which is preliminary data.</text>
</comment>
<feature type="transmembrane region" description="Helical" evidence="1">
    <location>
        <begin position="50"/>
        <end position="70"/>
    </location>
</feature>
<proteinExistence type="predicted"/>
<keyword evidence="3" id="KW-1185">Reference proteome</keyword>
<sequence length="205" mass="22904">MKKLTFENITNFFLKNFFQGLLIIGPIGLTIFVIWYVISSIDNMIPSVARQIPGLVFVSTLLVTALLGYLGNKFVVGRFFVDAIDRVLERTPGIKHIYSPTKDVMSSFVGDKKKFNDPVWVKTNENPEIWRIGFLTQKDMSDVHKHDFVAVYLPHSYAISGWVIVTAEKNIKPVIGMTAATAMKFAVSGGVAGFHSDDNVFKAPE</sequence>
<dbReference type="InterPro" id="IPR007462">
    <property type="entry name" value="COV1-like"/>
</dbReference>
<dbReference type="RefSeq" id="WP_264750567.1">
    <property type="nucleotide sequence ID" value="NZ_JAPDHW010000008.1"/>
</dbReference>
<evidence type="ECO:0000313" key="2">
    <source>
        <dbReference type="EMBL" id="MCW3169399.1"/>
    </source>
</evidence>
<evidence type="ECO:0000256" key="1">
    <source>
        <dbReference type="SAM" id="Phobius"/>
    </source>
</evidence>
<protein>
    <submittedName>
        <fullName evidence="2">DUF502 domain-containing protein</fullName>
    </submittedName>
</protein>
<dbReference type="Proteomes" id="UP001163731">
    <property type="component" value="Unassembled WGS sequence"/>
</dbReference>
<feature type="transmembrane region" description="Helical" evidence="1">
    <location>
        <begin position="12"/>
        <end position="38"/>
    </location>
</feature>
<gene>
    <name evidence="2" type="ORF">OMO38_12800</name>
</gene>